<feature type="domain" description="Intradiol ring-cleavage dioxygenases" evidence="8">
    <location>
        <begin position="456"/>
        <end position="596"/>
    </location>
</feature>
<reference evidence="12" key="1">
    <citation type="journal article" date="2019" name="Int. J. Syst. Evol. Microbiol.">
        <title>The Global Catalogue of Microorganisms (GCM) 10K type strain sequencing project: providing services to taxonomists for standard genome sequencing and annotation.</title>
        <authorList>
            <consortium name="The Broad Institute Genomics Platform"/>
            <consortium name="The Broad Institute Genome Sequencing Center for Infectious Disease"/>
            <person name="Wu L."/>
            <person name="Ma J."/>
        </authorList>
    </citation>
    <scope>NUCLEOTIDE SEQUENCE [LARGE SCALE GENOMIC DNA]</scope>
    <source>
        <strain evidence="12">CGMCC 4.7677</strain>
    </source>
</reference>
<evidence type="ECO:0000259" key="9">
    <source>
        <dbReference type="Pfam" id="PF04444"/>
    </source>
</evidence>
<comment type="similarity">
    <text evidence="2">Belongs to the iron-containing alcohol dehydrogenase family.</text>
</comment>
<evidence type="ECO:0000313" key="12">
    <source>
        <dbReference type="Proteomes" id="UP000605897"/>
    </source>
</evidence>
<dbReference type="PANTHER" id="PTHR11496">
    <property type="entry name" value="ALCOHOL DEHYDROGENASE"/>
    <property type="match status" value="1"/>
</dbReference>
<dbReference type="InterPro" id="IPR000627">
    <property type="entry name" value="Intradiol_dOase_C"/>
</dbReference>
<evidence type="ECO:0000256" key="6">
    <source>
        <dbReference type="ARBA" id="ARBA00023027"/>
    </source>
</evidence>
<dbReference type="Pfam" id="PF00465">
    <property type="entry name" value="Fe-ADH"/>
    <property type="match status" value="1"/>
</dbReference>
<dbReference type="SUPFAM" id="SSF56796">
    <property type="entry name" value="Dehydroquinate synthase-like"/>
    <property type="match status" value="1"/>
</dbReference>
<evidence type="ECO:0000256" key="1">
    <source>
        <dbReference type="ARBA" id="ARBA00001965"/>
    </source>
</evidence>
<dbReference type="InterPro" id="IPR001670">
    <property type="entry name" value="ADH_Fe/GldA"/>
</dbReference>
<dbReference type="Pfam" id="PF04444">
    <property type="entry name" value="Dioxygenase_N"/>
    <property type="match status" value="1"/>
</dbReference>
<evidence type="ECO:0000256" key="2">
    <source>
        <dbReference type="ARBA" id="ARBA00007358"/>
    </source>
</evidence>
<keyword evidence="6" id="KW-0520">NAD</keyword>
<dbReference type="InterPro" id="IPR056798">
    <property type="entry name" value="ADH_Fe_C"/>
</dbReference>
<dbReference type="InterPro" id="IPR039697">
    <property type="entry name" value="Alcohol_dehydrogenase_Fe"/>
</dbReference>
<evidence type="ECO:0000256" key="4">
    <source>
        <dbReference type="ARBA" id="ARBA00023002"/>
    </source>
</evidence>
<gene>
    <name evidence="11" type="ORF">GCM10017786_57380</name>
</gene>
<accession>A0ABQ3JC48</accession>
<comment type="cofactor">
    <cofactor evidence="1">
        <name>Fe(3+)</name>
        <dbReference type="ChEBI" id="CHEBI:29034"/>
    </cofactor>
</comment>
<keyword evidence="4" id="KW-0560">Oxidoreductase</keyword>
<evidence type="ECO:0000259" key="8">
    <source>
        <dbReference type="Pfam" id="PF00775"/>
    </source>
</evidence>
<evidence type="ECO:0000259" key="10">
    <source>
        <dbReference type="Pfam" id="PF25137"/>
    </source>
</evidence>
<evidence type="ECO:0000256" key="3">
    <source>
        <dbReference type="ARBA" id="ARBA00022723"/>
    </source>
</evidence>
<name>A0ABQ3JC48_9PSEU</name>
<comment type="caution">
    <text evidence="11">The sequence shown here is derived from an EMBL/GenBank/DDBJ whole genome shotgun (WGS) entry which is preliminary data.</text>
</comment>
<dbReference type="Pfam" id="PF25137">
    <property type="entry name" value="ADH_Fe_C"/>
    <property type="match status" value="1"/>
</dbReference>
<dbReference type="SUPFAM" id="SSF49482">
    <property type="entry name" value="Aromatic compound dioxygenase"/>
    <property type="match status" value="1"/>
</dbReference>
<dbReference type="InterPro" id="IPR015889">
    <property type="entry name" value="Intradiol_dOase_core"/>
</dbReference>
<dbReference type="Gene3D" id="1.20.1090.10">
    <property type="entry name" value="Dehydroquinate synthase-like - alpha domain"/>
    <property type="match status" value="1"/>
</dbReference>
<dbReference type="InterPro" id="IPR034786">
    <property type="entry name" value="MAR"/>
</dbReference>
<organism evidence="11 12">
    <name type="scientific">Amycolatopsis deserti</name>
    <dbReference type="NCBI Taxonomy" id="185696"/>
    <lineage>
        <taxon>Bacteria</taxon>
        <taxon>Bacillati</taxon>
        <taxon>Actinomycetota</taxon>
        <taxon>Actinomycetes</taxon>
        <taxon>Pseudonocardiales</taxon>
        <taxon>Pseudonocardiaceae</taxon>
        <taxon>Amycolatopsis</taxon>
    </lineage>
</organism>
<proteinExistence type="inferred from homology"/>
<keyword evidence="3" id="KW-0479">Metal-binding</keyword>
<feature type="domain" description="Fe-containing alcohol dehydrogenase-like C-terminal" evidence="10">
    <location>
        <begin position="165"/>
        <end position="346"/>
    </location>
</feature>
<keyword evidence="12" id="KW-1185">Reference proteome</keyword>
<dbReference type="RefSeq" id="WP_191247728.1">
    <property type="nucleotide sequence ID" value="NZ_BNAU01000007.1"/>
</dbReference>
<dbReference type="Gene3D" id="2.60.130.10">
    <property type="entry name" value="Aromatic compound dioxygenase"/>
    <property type="match status" value="1"/>
</dbReference>
<dbReference type="Proteomes" id="UP000605897">
    <property type="component" value="Unassembled WGS sequence"/>
</dbReference>
<dbReference type="EMBL" id="BNAU01000007">
    <property type="protein sequence ID" value="GHF16033.1"/>
    <property type="molecule type" value="Genomic_DNA"/>
</dbReference>
<dbReference type="Gene3D" id="3.40.50.1970">
    <property type="match status" value="1"/>
</dbReference>
<evidence type="ECO:0000259" key="7">
    <source>
        <dbReference type="Pfam" id="PF00465"/>
    </source>
</evidence>
<dbReference type="InterPro" id="IPR007535">
    <property type="entry name" value="Catechol_dOase_N"/>
</dbReference>
<protein>
    <submittedName>
        <fullName evidence="11">Alcohol dehydrogenase</fullName>
    </submittedName>
</protein>
<dbReference type="PANTHER" id="PTHR11496:SF102">
    <property type="entry name" value="ALCOHOL DEHYDROGENASE 4"/>
    <property type="match status" value="1"/>
</dbReference>
<dbReference type="Pfam" id="PF00775">
    <property type="entry name" value="Dioxygenase_C"/>
    <property type="match status" value="1"/>
</dbReference>
<feature type="domain" description="Alcohol dehydrogenase iron-type/glycerol dehydrogenase GldA" evidence="7">
    <location>
        <begin position="10"/>
        <end position="152"/>
    </location>
</feature>
<sequence>MRGFVYSAHPARVVFGSGTVAQVREEVARLGGTRVLLLSSPPLHDAAQPVRDALGPLLAGEFDGAAMHTPVEVTEQALDVLAEHEADCLVAIGGGSTTGLAKALAVRTGLPQVILPTTYAGSEVTPVLGETENGRKTTRSSPAILPETVIYDVDLTLGLPVAVSVTSGINAMAHAVEALYSPQANPIVDGMALDAIARIARSLPTLVADPFDVDARADLLQAAWLAGTCLATVGMSLHHKLCHTLGGSFDLPHAETHTVILPHAMAYNAPAAPEVMTRIAAALGAPDAPSGVYDLIVRCGGPTSLHELGMSLDDVPRAAELATAKPYPNPRELTREGIEELLRQAWHGERPGGGRAVPDLSWLTRQVVASFDQAPDPRAKQLVTDLVRHLHHYVSANDVTQDEWQYAIDFLTRAGHITTDTRQEFVLLSDVLGVSSAVDVLTNSRTPDTTPSAVLGPFYVEGPPAVEHGTDIARGLPGTPMWADIRVADPDGKPVRDAVVDVWQSNEDGFYDVQLPDLDGPVLRARFHSDADGRVRFWSILPKEYPIPEDGPVGRMLAATGRHPWRAPHVHFMINAPGHQQLITQLFVRGGPYLDTSSGRGDTVFGVKDSLVVDFVPRRGPTPDGRAVDGEWRLLEFTFRIAR</sequence>
<evidence type="ECO:0000256" key="5">
    <source>
        <dbReference type="ARBA" id="ARBA00023004"/>
    </source>
</evidence>
<dbReference type="CDD" id="cd08177">
    <property type="entry name" value="MAR"/>
    <property type="match status" value="1"/>
</dbReference>
<feature type="domain" description="Catechol dioxygenase N-terminal" evidence="9">
    <location>
        <begin position="376"/>
        <end position="446"/>
    </location>
</feature>
<keyword evidence="5" id="KW-0408">Iron</keyword>
<evidence type="ECO:0000313" key="11">
    <source>
        <dbReference type="EMBL" id="GHF16033.1"/>
    </source>
</evidence>